<dbReference type="HAMAP" id="MF_03100">
    <property type="entry name" value="Endonuc_su_Slx1"/>
    <property type="match status" value="1"/>
</dbReference>
<feature type="region of interest" description="Disordered" evidence="9">
    <location>
        <begin position="91"/>
        <end position="111"/>
    </location>
</feature>
<comment type="caution">
    <text evidence="8">Lacks conserved residue(s) required for the propagation of feature annotation.</text>
</comment>
<keyword evidence="5 8" id="KW-0233">DNA recombination</keyword>
<dbReference type="Gene3D" id="3.30.40.10">
    <property type="entry name" value="Zinc/RING finger domain, C3HC4 (zinc finger)"/>
    <property type="match status" value="1"/>
</dbReference>
<keyword evidence="1 8" id="KW-0540">Nuclease</keyword>
<dbReference type="Pfam" id="PF01541">
    <property type="entry name" value="GIY-YIG"/>
    <property type="match status" value="1"/>
</dbReference>
<dbReference type="PANTHER" id="PTHR20208">
    <property type="entry name" value="STRUCTURE-SPECIFIC ENDONUCLEASE SUBUNIT SLX1"/>
    <property type="match status" value="1"/>
</dbReference>
<name>A0AAD5RRN0_9PEZI</name>
<sequence>MSGKPIPAIYSVYILRSSVRHASLYIGSTPHPPRRLKQHNGEVQGGANRTSRANLRPWEMVTLVTGFPSMVAALQFEWALNNPHVTTHIPDDSRISKVTSRKKSGQPKRPAKGLASILANIHLLLRVPSFSRWPLKLHFFTQDVFVSWQKKWADADTQPSSRDLEIVTDFGPIAKPGDGVAGPPPAFPGSSQAGRNRKAKEDAWGVYALALDYKPLKQYVTKTKDIFDFERQGHCVVCEDLMTPEAGIYVVCPNESCEGVGHIDCWSNHVLSTSLRRGKAVQEGGNILPMTGTCPSCKGQVEWGHMMKELSLRLRGPDEIEKLLRTRGGKTDAVREEENPATDQSDSE</sequence>
<evidence type="ECO:0000256" key="5">
    <source>
        <dbReference type="ARBA" id="ARBA00023172"/>
    </source>
</evidence>
<dbReference type="Proteomes" id="UP001201980">
    <property type="component" value="Unassembled WGS sequence"/>
</dbReference>
<dbReference type="GO" id="GO:0008821">
    <property type="term" value="F:crossover junction DNA endonuclease activity"/>
    <property type="evidence" value="ECO:0007669"/>
    <property type="project" value="TreeGrafter"/>
</dbReference>
<dbReference type="EMBL" id="JAKWBI020000131">
    <property type="protein sequence ID" value="KAJ2901943.1"/>
    <property type="molecule type" value="Genomic_DNA"/>
</dbReference>
<dbReference type="GO" id="GO:0033557">
    <property type="term" value="C:Slx1-Slx4 complex"/>
    <property type="evidence" value="ECO:0007669"/>
    <property type="project" value="UniProtKB-UniRule"/>
</dbReference>
<dbReference type="InterPro" id="IPR035901">
    <property type="entry name" value="GIY-YIG_endonuc_sf"/>
</dbReference>
<evidence type="ECO:0000256" key="4">
    <source>
        <dbReference type="ARBA" id="ARBA00022801"/>
    </source>
</evidence>
<dbReference type="AlphaFoldDB" id="A0AAD5RRN0"/>
<accession>A0AAD5RRN0</accession>
<keyword evidence="2 8" id="KW-0255">Endonuclease</keyword>
<keyword evidence="6 8" id="KW-0234">DNA repair</keyword>
<dbReference type="InterPro" id="IPR027520">
    <property type="entry name" value="Slx1"/>
</dbReference>
<proteinExistence type="inferred from homology"/>
<feature type="compositionally biased region" description="Basic residues" evidence="9">
    <location>
        <begin position="99"/>
        <end position="111"/>
    </location>
</feature>
<dbReference type="GO" id="GO:0000724">
    <property type="term" value="P:double-strand break repair via homologous recombination"/>
    <property type="evidence" value="ECO:0007669"/>
    <property type="project" value="TreeGrafter"/>
</dbReference>
<feature type="compositionally biased region" description="Basic and acidic residues" evidence="9">
    <location>
        <begin position="324"/>
        <end position="338"/>
    </location>
</feature>
<dbReference type="InterPro" id="IPR013083">
    <property type="entry name" value="Znf_RING/FYVE/PHD"/>
</dbReference>
<comment type="similarity">
    <text evidence="8">Belongs to the SLX1 family.</text>
</comment>
<keyword evidence="7 8" id="KW-0539">Nucleus</keyword>
<evidence type="ECO:0000313" key="11">
    <source>
        <dbReference type="EMBL" id="KAJ2901943.1"/>
    </source>
</evidence>
<feature type="domain" description="GIY-YIG" evidence="10">
    <location>
        <begin position="8"/>
        <end position="90"/>
    </location>
</feature>
<comment type="cofactor">
    <cofactor evidence="8">
        <name>a divalent metal cation</name>
        <dbReference type="ChEBI" id="CHEBI:60240"/>
    </cofactor>
</comment>
<evidence type="ECO:0000256" key="9">
    <source>
        <dbReference type="SAM" id="MobiDB-lite"/>
    </source>
</evidence>
<protein>
    <recommendedName>
        <fullName evidence="10">GIY-YIG domain-containing protein</fullName>
    </recommendedName>
</protein>
<dbReference type="PROSITE" id="PS50164">
    <property type="entry name" value="GIY_YIG"/>
    <property type="match status" value="1"/>
</dbReference>
<dbReference type="Gene3D" id="3.40.1440.10">
    <property type="entry name" value="GIY-YIG endonuclease"/>
    <property type="match status" value="1"/>
</dbReference>
<organism evidence="11 12">
    <name type="scientific">Zalerion maritima</name>
    <dbReference type="NCBI Taxonomy" id="339359"/>
    <lineage>
        <taxon>Eukaryota</taxon>
        <taxon>Fungi</taxon>
        <taxon>Dikarya</taxon>
        <taxon>Ascomycota</taxon>
        <taxon>Pezizomycotina</taxon>
        <taxon>Sordariomycetes</taxon>
        <taxon>Lulworthiomycetidae</taxon>
        <taxon>Lulworthiales</taxon>
        <taxon>Lulworthiaceae</taxon>
        <taxon>Zalerion</taxon>
    </lineage>
</organism>
<comment type="subunit">
    <text evidence="8">Forms a heterodimer with SLX4.</text>
</comment>
<keyword evidence="4 8" id="KW-0378">Hydrolase</keyword>
<evidence type="ECO:0000256" key="7">
    <source>
        <dbReference type="ARBA" id="ARBA00023242"/>
    </source>
</evidence>
<feature type="region of interest" description="Disordered" evidence="9">
    <location>
        <begin position="324"/>
        <end position="348"/>
    </location>
</feature>
<dbReference type="InterPro" id="IPR050381">
    <property type="entry name" value="SLX1_endonuclease"/>
</dbReference>
<evidence type="ECO:0000256" key="3">
    <source>
        <dbReference type="ARBA" id="ARBA00022763"/>
    </source>
</evidence>
<dbReference type="PANTHER" id="PTHR20208:SF10">
    <property type="entry name" value="STRUCTURE-SPECIFIC ENDONUCLEASE SUBUNIT SLX1"/>
    <property type="match status" value="1"/>
</dbReference>
<comment type="function">
    <text evidence="8">Catalytic subunit of the SLX1-SLX4 structure-specific endonuclease that resolves DNA secondary structures generated during DNA repair and recombination. Has endonuclease activity towards branched DNA substrates, introducing single-strand cuts in duplex DNA close to junctions with ss-DNA.</text>
</comment>
<keyword evidence="12" id="KW-1185">Reference proteome</keyword>
<dbReference type="Pfam" id="PF21202">
    <property type="entry name" value="SLX1_C"/>
    <property type="match status" value="1"/>
</dbReference>
<comment type="subcellular location">
    <subcellularLocation>
        <location evidence="8">Nucleus</location>
    </subcellularLocation>
</comment>
<feature type="region of interest" description="Disordered" evidence="9">
    <location>
        <begin position="28"/>
        <end position="48"/>
    </location>
</feature>
<comment type="caution">
    <text evidence="11">The sequence shown here is derived from an EMBL/GenBank/DDBJ whole genome shotgun (WGS) entry which is preliminary data.</text>
</comment>
<dbReference type="InterPro" id="IPR048749">
    <property type="entry name" value="SLX1_C"/>
</dbReference>
<evidence type="ECO:0000256" key="1">
    <source>
        <dbReference type="ARBA" id="ARBA00022722"/>
    </source>
</evidence>
<dbReference type="InterPro" id="IPR000305">
    <property type="entry name" value="GIY-YIG_endonuc"/>
</dbReference>
<reference evidence="11" key="1">
    <citation type="submission" date="2022-07" db="EMBL/GenBank/DDBJ databases">
        <title>Draft genome sequence of Zalerion maritima ATCC 34329, a (micro)plastics degrading marine fungus.</title>
        <authorList>
            <person name="Paco A."/>
            <person name="Goncalves M.F.M."/>
            <person name="Rocha-Santos T.A.P."/>
            <person name="Alves A."/>
        </authorList>
    </citation>
    <scope>NUCLEOTIDE SEQUENCE</scope>
    <source>
        <strain evidence="11">ATCC 34329</strain>
    </source>
</reference>
<evidence type="ECO:0000313" key="12">
    <source>
        <dbReference type="Proteomes" id="UP001201980"/>
    </source>
</evidence>
<evidence type="ECO:0000256" key="8">
    <source>
        <dbReference type="HAMAP-Rule" id="MF_03100"/>
    </source>
</evidence>
<evidence type="ECO:0000256" key="6">
    <source>
        <dbReference type="ARBA" id="ARBA00023204"/>
    </source>
</evidence>
<dbReference type="CDD" id="cd10455">
    <property type="entry name" value="GIY-YIG_SLX1"/>
    <property type="match status" value="1"/>
</dbReference>
<gene>
    <name evidence="11" type="ORF">MKZ38_001244</name>
</gene>
<evidence type="ECO:0000256" key="2">
    <source>
        <dbReference type="ARBA" id="ARBA00022759"/>
    </source>
</evidence>
<evidence type="ECO:0000259" key="10">
    <source>
        <dbReference type="PROSITE" id="PS50164"/>
    </source>
</evidence>
<dbReference type="GO" id="GO:0017108">
    <property type="term" value="F:5'-flap endonuclease activity"/>
    <property type="evidence" value="ECO:0007669"/>
    <property type="project" value="InterPro"/>
</dbReference>
<keyword evidence="3 8" id="KW-0227">DNA damage</keyword>